<dbReference type="PANTHER" id="PTHR28213:SF1">
    <property type="entry name" value="IMP-SPECIFIC 5'-NUCLEOTIDASE 1"/>
    <property type="match status" value="1"/>
</dbReference>
<dbReference type="GO" id="GO:0009117">
    <property type="term" value="P:nucleotide metabolic process"/>
    <property type="evidence" value="ECO:0007669"/>
    <property type="project" value="UniProtKB-KW"/>
</dbReference>
<comment type="cofactor">
    <cofactor evidence="1 12">
        <name>Mg(2+)</name>
        <dbReference type="ChEBI" id="CHEBI:18420"/>
    </cofactor>
</comment>
<dbReference type="InterPro" id="IPR009453">
    <property type="entry name" value="ISN1"/>
</dbReference>
<proteinExistence type="inferred from homology"/>
<sequence>MTTRYRVEYALKTHRRDEFIEWLKGLLAVPFVLHAGPISLSKSGNDSRSAAEARRRYAEIFHDVEKLIENQIYHDRAQTSDHARLRQLVPSVSQFFTKLPLERAFYVQDELRSMSFRRLVAPSFNDIRIILNTAQAMSLADGKLPLKLVTFDGDVTLYDDGMSLEIDSPVIAPLINLLSRNVFVGIVTAAGYSEKSGEMYAKRLHGLLKSITVSRVLTLEQKTNLLVMGGESNYMFRYNPEEEQLQWVEPSKWVCEETINWKESDINDVLDIAESVLAQMKARMNLPAQIIRKYRGVGLVPLPGCRLGREQLEEVVLTAQQCIEVAESAKKIEFCAFNGGADVWVDIGNKRLGVKALQMYLGDIMGQQTLHVGDQFASLGANDFKARLAACTAWIASPSETVDCINELCILGYL</sequence>
<protein>
    <recommendedName>
        <fullName evidence="4 12">IMP-specific 5'-nucleotidase 1</fullName>
        <ecNumber evidence="12">3.1.3.-</ecNumber>
    </recommendedName>
</protein>
<evidence type="ECO:0000256" key="8">
    <source>
        <dbReference type="ARBA" id="ARBA00022840"/>
    </source>
</evidence>
<evidence type="ECO:0000256" key="12">
    <source>
        <dbReference type="PIRNR" id="PIRNR028836"/>
    </source>
</evidence>
<dbReference type="PANTHER" id="PTHR28213">
    <property type="entry name" value="IMP-SPECIFIC 5'-NUCLEOTIDASE 1"/>
    <property type="match status" value="1"/>
</dbReference>
<evidence type="ECO:0000256" key="1">
    <source>
        <dbReference type="ARBA" id="ARBA00001946"/>
    </source>
</evidence>
<comment type="function">
    <text evidence="12">IMP-specific 5'-nucleotidase involved in IMP (inositol monophosphate) degradation.</text>
</comment>
<keyword evidence="6" id="KW-0547">Nucleotide-binding</keyword>
<dbReference type="Proteomes" id="UP000095009">
    <property type="component" value="Unassembled WGS sequence"/>
</dbReference>
<dbReference type="AlphaFoldDB" id="A0A1E3PSH4"/>
<dbReference type="GO" id="GO:0006190">
    <property type="term" value="P:inosine salvage"/>
    <property type="evidence" value="ECO:0007669"/>
    <property type="project" value="InterPro"/>
</dbReference>
<keyword evidence="5" id="KW-0479">Metal-binding</keyword>
<comment type="subunit">
    <text evidence="3 12">Homotetramer.</text>
</comment>
<dbReference type="GO" id="GO:0000287">
    <property type="term" value="F:magnesium ion binding"/>
    <property type="evidence" value="ECO:0007669"/>
    <property type="project" value="InterPro"/>
</dbReference>
<keyword evidence="7 12" id="KW-0378">Hydrolase</keyword>
<evidence type="ECO:0000313" key="14">
    <source>
        <dbReference type="Proteomes" id="UP000095009"/>
    </source>
</evidence>
<dbReference type="EC" id="3.1.3.-" evidence="12"/>
<dbReference type="PIRSF" id="PIRSF028836">
    <property type="entry name" value="ISN1"/>
    <property type="match status" value="1"/>
</dbReference>
<dbReference type="SUPFAM" id="SSF56784">
    <property type="entry name" value="HAD-like"/>
    <property type="match status" value="1"/>
</dbReference>
<evidence type="ECO:0000256" key="4">
    <source>
        <dbReference type="ARBA" id="ARBA00015544"/>
    </source>
</evidence>
<evidence type="ECO:0000313" key="13">
    <source>
        <dbReference type="EMBL" id="ODQ68204.1"/>
    </source>
</evidence>
<evidence type="ECO:0000256" key="3">
    <source>
        <dbReference type="ARBA" id="ARBA00011881"/>
    </source>
</evidence>
<comment type="similarity">
    <text evidence="2 12">Belongs to the ISN1 family.</text>
</comment>
<organism evidence="13 14">
    <name type="scientific">Nadsonia fulvescens var. elongata DSM 6958</name>
    <dbReference type="NCBI Taxonomy" id="857566"/>
    <lineage>
        <taxon>Eukaryota</taxon>
        <taxon>Fungi</taxon>
        <taxon>Dikarya</taxon>
        <taxon>Ascomycota</taxon>
        <taxon>Saccharomycotina</taxon>
        <taxon>Dipodascomycetes</taxon>
        <taxon>Dipodascales</taxon>
        <taxon>Dipodascales incertae sedis</taxon>
        <taxon>Nadsonia</taxon>
    </lineage>
</organism>
<comment type="catalytic activity">
    <reaction evidence="11">
        <text>IMP + H2O = inosine + phosphate</text>
        <dbReference type="Rhea" id="RHEA:27718"/>
        <dbReference type="ChEBI" id="CHEBI:15377"/>
        <dbReference type="ChEBI" id="CHEBI:17596"/>
        <dbReference type="ChEBI" id="CHEBI:43474"/>
        <dbReference type="ChEBI" id="CHEBI:58053"/>
        <dbReference type="EC" id="3.1.3.99"/>
    </reaction>
</comment>
<evidence type="ECO:0000256" key="5">
    <source>
        <dbReference type="ARBA" id="ARBA00022723"/>
    </source>
</evidence>
<dbReference type="STRING" id="857566.A0A1E3PSH4"/>
<dbReference type="EMBL" id="KV454406">
    <property type="protein sequence ID" value="ODQ68204.1"/>
    <property type="molecule type" value="Genomic_DNA"/>
</dbReference>
<evidence type="ECO:0000256" key="11">
    <source>
        <dbReference type="ARBA" id="ARBA00047413"/>
    </source>
</evidence>
<dbReference type="GO" id="GO:0071592">
    <property type="term" value="P:nicotinic acid riboside biosynthetic process"/>
    <property type="evidence" value="ECO:0007669"/>
    <property type="project" value="TreeGrafter"/>
</dbReference>
<dbReference type="OrthoDB" id="185373at2759"/>
<accession>A0A1E3PSH4</accession>
<name>A0A1E3PSH4_9ASCO</name>
<dbReference type="InterPro" id="IPR036412">
    <property type="entry name" value="HAD-like_sf"/>
</dbReference>
<dbReference type="Pfam" id="PF06437">
    <property type="entry name" value="ISN1"/>
    <property type="match status" value="1"/>
</dbReference>
<keyword evidence="8" id="KW-0067">ATP-binding</keyword>
<evidence type="ECO:0000256" key="9">
    <source>
        <dbReference type="ARBA" id="ARBA00022842"/>
    </source>
</evidence>
<evidence type="ECO:0000256" key="2">
    <source>
        <dbReference type="ARBA" id="ARBA00005307"/>
    </source>
</evidence>
<keyword evidence="14" id="KW-1185">Reference proteome</keyword>
<dbReference type="GO" id="GO:0071590">
    <property type="term" value="P:nicotinamide riboside biosynthetic process"/>
    <property type="evidence" value="ECO:0007669"/>
    <property type="project" value="TreeGrafter"/>
</dbReference>
<evidence type="ECO:0000256" key="7">
    <source>
        <dbReference type="ARBA" id="ARBA00022801"/>
    </source>
</evidence>
<evidence type="ECO:0000256" key="6">
    <source>
        <dbReference type="ARBA" id="ARBA00022741"/>
    </source>
</evidence>
<reference evidence="13 14" key="1">
    <citation type="journal article" date="2016" name="Proc. Natl. Acad. Sci. U.S.A.">
        <title>Comparative genomics of biotechnologically important yeasts.</title>
        <authorList>
            <person name="Riley R."/>
            <person name="Haridas S."/>
            <person name="Wolfe K.H."/>
            <person name="Lopes M.R."/>
            <person name="Hittinger C.T."/>
            <person name="Goeker M."/>
            <person name="Salamov A.A."/>
            <person name="Wisecaver J.H."/>
            <person name="Long T.M."/>
            <person name="Calvey C.H."/>
            <person name="Aerts A.L."/>
            <person name="Barry K.W."/>
            <person name="Choi C."/>
            <person name="Clum A."/>
            <person name="Coughlan A.Y."/>
            <person name="Deshpande S."/>
            <person name="Douglass A.P."/>
            <person name="Hanson S.J."/>
            <person name="Klenk H.-P."/>
            <person name="LaButti K.M."/>
            <person name="Lapidus A."/>
            <person name="Lindquist E.A."/>
            <person name="Lipzen A.M."/>
            <person name="Meier-Kolthoff J.P."/>
            <person name="Ohm R.A."/>
            <person name="Otillar R.P."/>
            <person name="Pangilinan J.L."/>
            <person name="Peng Y."/>
            <person name="Rokas A."/>
            <person name="Rosa C.A."/>
            <person name="Scheuner C."/>
            <person name="Sibirny A.A."/>
            <person name="Slot J.C."/>
            <person name="Stielow J.B."/>
            <person name="Sun H."/>
            <person name="Kurtzman C.P."/>
            <person name="Blackwell M."/>
            <person name="Grigoriev I.V."/>
            <person name="Jeffries T.W."/>
        </authorList>
    </citation>
    <scope>NUCLEOTIDE SEQUENCE [LARGE SCALE GENOMIC DNA]</scope>
    <source>
        <strain evidence="13 14">DSM 6958</strain>
    </source>
</reference>
<keyword evidence="10 12" id="KW-0546">Nucleotide metabolism</keyword>
<keyword evidence="9 12" id="KW-0460">Magnesium</keyword>
<dbReference type="GO" id="GO:0005524">
    <property type="term" value="F:ATP binding"/>
    <property type="evidence" value="ECO:0007669"/>
    <property type="project" value="UniProtKB-KW"/>
</dbReference>
<dbReference type="GO" id="GO:0008253">
    <property type="term" value="F:5'-nucleotidase activity"/>
    <property type="evidence" value="ECO:0007669"/>
    <property type="project" value="InterPro"/>
</dbReference>
<gene>
    <name evidence="13" type="ORF">NADFUDRAFT_72613</name>
</gene>
<evidence type="ECO:0000256" key="10">
    <source>
        <dbReference type="ARBA" id="ARBA00023080"/>
    </source>
</evidence>